<dbReference type="WBParaSite" id="Hba_02202">
    <property type="protein sequence ID" value="Hba_02202"/>
    <property type="gene ID" value="Hba_02202"/>
</dbReference>
<evidence type="ECO:0000256" key="1">
    <source>
        <dbReference type="SAM" id="Phobius"/>
    </source>
</evidence>
<keyword evidence="2" id="KW-1185">Reference proteome</keyword>
<feature type="transmembrane region" description="Helical" evidence="1">
    <location>
        <begin position="148"/>
        <end position="165"/>
    </location>
</feature>
<evidence type="ECO:0000313" key="2">
    <source>
        <dbReference type="Proteomes" id="UP000095283"/>
    </source>
</evidence>
<keyword evidence="1" id="KW-0472">Membrane</keyword>
<dbReference type="AlphaFoldDB" id="A0A1I7WC04"/>
<dbReference type="Proteomes" id="UP000095283">
    <property type="component" value="Unplaced"/>
</dbReference>
<keyword evidence="1" id="KW-1133">Transmembrane helix</keyword>
<organism evidence="2 3">
    <name type="scientific">Heterorhabditis bacteriophora</name>
    <name type="common">Entomopathogenic nematode worm</name>
    <dbReference type="NCBI Taxonomy" id="37862"/>
    <lineage>
        <taxon>Eukaryota</taxon>
        <taxon>Metazoa</taxon>
        <taxon>Ecdysozoa</taxon>
        <taxon>Nematoda</taxon>
        <taxon>Chromadorea</taxon>
        <taxon>Rhabditida</taxon>
        <taxon>Rhabditina</taxon>
        <taxon>Rhabditomorpha</taxon>
        <taxon>Strongyloidea</taxon>
        <taxon>Heterorhabditidae</taxon>
        <taxon>Heterorhabditis</taxon>
    </lineage>
</organism>
<evidence type="ECO:0000313" key="3">
    <source>
        <dbReference type="WBParaSite" id="Hba_02202"/>
    </source>
</evidence>
<proteinExistence type="predicted"/>
<reference evidence="3" key="1">
    <citation type="submission" date="2016-11" db="UniProtKB">
        <authorList>
            <consortium name="WormBaseParasite"/>
        </authorList>
    </citation>
    <scope>IDENTIFICATION</scope>
</reference>
<protein>
    <submittedName>
        <fullName evidence="3">UBP-type domain-containing protein</fullName>
    </submittedName>
</protein>
<sequence length="263" mass="30173">MSSSCFQPSSSLPPLSSSESCSQKLSIIKNHCTKLAICCPIAQRPYTHCHHLIQLCFCDVWCYSCRSEVDQSPLAHHTRVRRVTLYEAAAKCQIKSYNEYKKRVKDEVFDTVIGLADEHFFGSITSYGGEAVEKYTAVNVQQFPSSRYFICMTVFIYNLTIYVHIYIYNMYFLKLLFLVQIILTIYRLDLRLPFVNQTFHRLSTGIGSCTRSFFYPNNKDILYAGNFHKIKMNATKGSNDSTCPTKKCQSPDAVTDKELQNLC</sequence>
<name>A0A1I7WC04_HETBA</name>
<accession>A0A1I7WC04</accession>
<keyword evidence="1" id="KW-0812">Transmembrane</keyword>